<organism evidence="3 4">
    <name type="scientific">Holothuria leucospilota</name>
    <name type="common">Black long sea cucumber</name>
    <name type="synonym">Mertensiothuria leucospilota</name>
    <dbReference type="NCBI Taxonomy" id="206669"/>
    <lineage>
        <taxon>Eukaryota</taxon>
        <taxon>Metazoa</taxon>
        <taxon>Echinodermata</taxon>
        <taxon>Eleutherozoa</taxon>
        <taxon>Echinozoa</taxon>
        <taxon>Holothuroidea</taxon>
        <taxon>Aspidochirotacea</taxon>
        <taxon>Aspidochirotida</taxon>
        <taxon>Holothuriidae</taxon>
        <taxon>Holothuria</taxon>
    </lineage>
</organism>
<evidence type="ECO:0000313" key="4">
    <source>
        <dbReference type="Proteomes" id="UP001152320"/>
    </source>
</evidence>
<dbReference type="Proteomes" id="UP001152320">
    <property type="component" value="Chromosome 18"/>
</dbReference>
<feature type="region of interest" description="Disordered" evidence="1">
    <location>
        <begin position="427"/>
        <end position="447"/>
    </location>
</feature>
<proteinExistence type="predicted"/>
<evidence type="ECO:0000259" key="2">
    <source>
        <dbReference type="PROSITE" id="PS51457"/>
    </source>
</evidence>
<evidence type="ECO:0000313" key="3">
    <source>
        <dbReference type="EMBL" id="KAJ8024654.1"/>
    </source>
</evidence>
<dbReference type="OrthoDB" id="10059461at2759"/>
<feature type="compositionally biased region" description="Polar residues" evidence="1">
    <location>
        <begin position="217"/>
        <end position="229"/>
    </location>
</feature>
<reference evidence="3" key="1">
    <citation type="submission" date="2021-10" db="EMBL/GenBank/DDBJ databases">
        <title>Tropical sea cucumber genome reveals ecological adaptation and Cuvierian tubules defense mechanism.</title>
        <authorList>
            <person name="Chen T."/>
        </authorList>
    </citation>
    <scope>NUCLEOTIDE SEQUENCE</scope>
    <source>
        <strain evidence="3">Nanhai2018</strain>
        <tissue evidence="3">Muscle</tissue>
    </source>
</reference>
<dbReference type="InterPro" id="IPR018379">
    <property type="entry name" value="BEN_domain"/>
</dbReference>
<name>A0A9Q0YLN2_HOLLE</name>
<dbReference type="GO" id="GO:0003677">
    <property type="term" value="F:DNA binding"/>
    <property type="evidence" value="ECO:0007669"/>
    <property type="project" value="InterPro"/>
</dbReference>
<feature type="region of interest" description="Disordered" evidence="1">
    <location>
        <begin position="208"/>
        <end position="277"/>
    </location>
</feature>
<dbReference type="AlphaFoldDB" id="A0A9Q0YLN2"/>
<feature type="compositionally biased region" description="Low complexity" evidence="1">
    <location>
        <begin position="259"/>
        <end position="277"/>
    </location>
</feature>
<dbReference type="PROSITE" id="PS51457">
    <property type="entry name" value="BEN"/>
    <property type="match status" value="1"/>
</dbReference>
<gene>
    <name evidence="3" type="ORF">HOLleu_34614</name>
</gene>
<dbReference type="Pfam" id="PF10523">
    <property type="entry name" value="BEN"/>
    <property type="match status" value="1"/>
</dbReference>
<sequence length="447" mass="49381">MPKAGYHPVCVLFQGNDSPYDGTYQLICRHQIKDKDFKPGDVVEVLPDPFQTESGGELPTPREAIALGDEMIVGLLGNFCSSFTKPKRTLTQSTGCSSSNSEESPPVKKAKLQLSAHQVKAEASSGQNPPENRMQADALREIISVMNSIRSQNHSILNEIRILKQQHVSFQQELIIIKELVNSNTNNKRPPLPPAPVDYLDMEDVPSQVGLHPTAVPSPNQSIETSSQGAGLDDGTDDDKEECSQYPTSPITVDPPLPDSFDSSKSDSFSSTPNTSSSSYAYHPYPYYSNLNKHYNYHFVDDTHSNVFVGGPDFGVQIPKIELDQMILKTATPTSFSYRLASKLFTTEEMLKGNTSGIGIAKTGIHFHKLNNNTLSAILAEVENRFPGARTTHEGDRRLLSAINDCCRNRRKRTLYNKMKVVGEFPSQPNQSVKGGMYQEQVEDVGK</sequence>
<comment type="caution">
    <text evidence="3">The sequence shown here is derived from an EMBL/GenBank/DDBJ whole genome shotgun (WGS) entry which is preliminary data.</text>
</comment>
<protein>
    <recommendedName>
        <fullName evidence="2">BEN domain-containing protein</fullName>
    </recommendedName>
</protein>
<dbReference type="EMBL" id="JAIZAY010000018">
    <property type="protein sequence ID" value="KAJ8024654.1"/>
    <property type="molecule type" value="Genomic_DNA"/>
</dbReference>
<feature type="domain" description="BEN" evidence="2">
    <location>
        <begin position="313"/>
        <end position="414"/>
    </location>
</feature>
<keyword evidence="4" id="KW-1185">Reference proteome</keyword>
<evidence type="ECO:0000256" key="1">
    <source>
        <dbReference type="SAM" id="MobiDB-lite"/>
    </source>
</evidence>
<accession>A0A9Q0YLN2</accession>